<dbReference type="PANTHER" id="PTHR11811">
    <property type="entry name" value="6-PHOSPHOGLUCONATE DEHYDROGENASE"/>
    <property type="match status" value="1"/>
</dbReference>
<dbReference type="AlphaFoldDB" id="A0A1F5H1A4"/>
<accession>A0A1F5H1A4</accession>
<keyword evidence="3" id="KW-0311">Gluconate utilization</keyword>
<proteinExistence type="inferred from homology"/>
<sequence>MKLGFIGVGRMGSRMVTKLVKEGHEVVVWNRTRENIENLKFEIRNLKLKGELEVGENIADLLSKLDKPRIVWLMLPARSTRSVNSVQASSGSKTVGATQEILDEVEKYIDVGDIVIDGGNAHYTDTQKRFEHFSQNGIRFLGIGVSGGIIAARSGYPLMVGGNRSAYKHIKPILDSLARPSGGFDYFGEGGAGHFVKMVHNGIEYGLMQSIGEGFGILSKSPYNLDLVRVAKLYQKGTLVSGFMMARTVEALNADPKLEKLDGYIEASGEGDWTVQEARVQRVPLRVIEEALNFRTKSRKDVKISASFAARLVSALRQAFGGHEVKVILQKPQLRNFSKSVHN</sequence>
<evidence type="ECO:0000313" key="5">
    <source>
        <dbReference type="EMBL" id="OGD97903.1"/>
    </source>
</evidence>
<dbReference type="InterPro" id="IPR006114">
    <property type="entry name" value="6PGDH_C"/>
</dbReference>
<dbReference type="GO" id="GO:0004616">
    <property type="term" value="F:phosphogluconate dehydrogenase (decarboxylating) activity"/>
    <property type="evidence" value="ECO:0007669"/>
    <property type="project" value="InterPro"/>
</dbReference>
<dbReference type="Pfam" id="PF03446">
    <property type="entry name" value="NAD_binding_2"/>
    <property type="match status" value="1"/>
</dbReference>
<evidence type="ECO:0000256" key="1">
    <source>
        <dbReference type="ARBA" id="ARBA00008419"/>
    </source>
</evidence>
<dbReference type="Pfam" id="PF00393">
    <property type="entry name" value="6PGD"/>
    <property type="match status" value="1"/>
</dbReference>
<comment type="caution">
    <text evidence="5">The sequence shown here is derived from an EMBL/GenBank/DDBJ whole genome shotgun (WGS) entry which is preliminary data.</text>
</comment>
<reference evidence="5 6" key="1">
    <citation type="journal article" date="2016" name="Nat. Commun.">
        <title>Thousands of microbial genomes shed light on interconnected biogeochemical processes in an aquifer system.</title>
        <authorList>
            <person name="Anantharaman K."/>
            <person name="Brown C.T."/>
            <person name="Hug L.A."/>
            <person name="Sharon I."/>
            <person name="Castelle C.J."/>
            <person name="Probst A.J."/>
            <person name="Thomas B.C."/>
            <person name="Singh A."/>
            <person name="Wilkins M.J."/>
            <person name="Karaoz U."/>
            <person name="Brodie E.L."/>
            <person name="Williams K.H."/>
            <person name="Hubbard S.S."/>
            <person name="Banfield J.F."/>
        </authorList>
    </citation>
    <scope>NUCLEOTIDE SEQUENCE [LARGE SCALE GENOMIC DNA]</scope>
</reference>
<dbReference type="GO" id="GO:0006098">
    <property type="term" value="P:pentose-phosphate shunt"/>
    <property type="evidence" value="ECO:0007669"/>
    <property type="project" value="InterPro"/>
</dbReference>
<dbReference type="GO" id="GO:0019521">
    <property type="term" value="P:D-gluconate metabolic process"/>
    <property type="evidence" value="ECO:0007669"/>
    <property type="project" value="UniProtKB-KW"/>
</dbReference>
<evidence type="ECO:0000313" key="6">
    <source>
        <dbReference type="Proteomes" id="UP000176740"/>
    </source>
</evidence>
<dbReference type="Proteomes" id="UP000176740">
    <property type="component" value="Unassembled WGS sequence"/>
</dbReference>
<keyword evidence="2" id="KW-0560">Oxidoreductase</keyword>
<dbReference type="NCBIfam" id="NF007161">
    <property type="entry name" value="PRK09599.1"/>
    <property type="match status" value="1"/>
</dbReference>
<dbReference type="SUPFAM" id="SSF51735">
    <property type="entry name" value="NAD(P)-binding Rossmann-fold domains"/>
    <property type="match status" value="1"/>
</dbReference>
<dbReference type="SUPFAM" id="SSF48179">
    <property type="entry name" value="6-phosphogluconate dehydrogenase C-terminal domain-like"/>
    <property type="match status" value="1"/>
</dbReference>
<dbReference type="PRINTS" id="PR00076">
    <property type="entry name" value="6PGDHDRGNASE"/>
</dbReference>
<comment type="similarity">
    <text evidence="1">Belongs to the 6-phosphogluconate dehydrogenase family.</text>
</comment>
<dbReference type="Gene3D" id="3.40.50.720">
    <property type="entry name" value="NAD(P)-binding Rossmann-like Domain"/>
    <property type="match status" value="1"/>
</dbReference>
<organism evidence="5 6">
    <name type="scientific">Candidatus Curtissbacteria bacterium RIFCSPLOWO2_01_FULL_38_11b</name>
    <dbReference type="NCBI Taxonomy" id="1797725"/>
    <lineage>
        <taxon>Bacteria</taxon>
        <taxon>Candidatus Curtissiibacteriota</taxon>
    </lineage>
</organism>
<dbReference type="InterPro" id="IPR013328">
    <property type="entry name" value="6PGD_dom2"/>
</dbReference>
<gene>
    <name evidence="5" type="ORF">A3A49_02790</name>
</gene>
<dbReference type="SMART" id="SM01350">
    <property type="entry name" value="6PGD"/>
    <property type="match status" value="1"/>
</dbReference>
<dbReference type="InterPro" id="IPR006115">
    <property type="entry name" value="6PGDH_NADP-bd"/>
</dbReference>
<name>A0A1F5H1A4_9BACT</name>
<dbReference type="InterPro" id="IPR036291">
    <property type="entry name" value="NAD(P)-bd_dom_sf"/>
</dbReference>
<protein>
    <recommendedName>
        <fullName evidence="4">6-phosphogluconate dehydrogenase C-terminal domain-containing protein</fullName>
    </recommendedName>
</protein>
<dbReference type="InterPro" id="IPR006183">
    <property type="entry name" value="Pgluconate_DH"/>
</dbReference>
<evidence type="ECO:0000256" key="2">
    <source>
        <dbReference type="ARBA" id="ARBA00023002"/>
    </source>
</evidence>
<dbReference type="Gene3D" id="1.10.1040.10">
    <property type="entry name" value="N-(1-d-carboxylethyl)-l-norvaline Dehydrogenase, domain 2"/>
    <property type="match status" value="1"/>
</dbReference>
<evidence type="ECO:0000259" key="4">
    <source>
        <dbReference type="SMART" id="SM01350"/>
    </source>
</evidence>
<feature type="domain" description="6-phosphogluconate dehydrogenase C-terminal" evidence="4">
    <location>
        <begin position="193"/>
        <end position="340"/>
    </location>
</feature>
<evidence type="ECO:0000256" key="3">
    <source>
        <dbReference type="ARBA" id="ARBA00023064"/>
    </source>
</evidence>
<dbReference type="InterPro" id="IPR008927">
    <property type="entry name" value="6-PGluconate_DH-like_C_sf"/>
</dbReference>
<dbReference type="EMBL" id="MFBO01000022">
    <property type="protein sequence ID" value="OGD97903.1"/>
    <property type="molecule type" value="Genomic_DNA"/>
</dbReference>
<dbReference type="GO" id="GO:0050661">
    <property type="term" value="F:NADP binding"/>
    <property type="evidence" value="ECO:0007669"/>
    <property type="project" value="InterPro"/>
</dbReference>
<dbReference type="STRING" id="1797725.A3A49_02790"/>